<comment type="similarity">
    <text evidence="2">Belongs to the ABC-4 integral membrane protein family. LolC/E subfamily.</text>
</comment>
<evidence type="ECO:0000256" key="7">
    <source>
        <dbReference type="SAM" id="Phobius"/>
    </source>
</evidence>
<evidence type="ECO:0000256" key="5">
    <source>
        <dbReference type="ARBA" id="ARBA00022989"/>
    </source>
</evidence>
<organism evidence="10 11">
    <name type="scientific">Geothrix rubra</name>
    <dbReference type="NCBI Taxonomy" id="2927977"/>
    <lineage>
        <taxon>Bacteria</taxon>
        <taxon>Pseudomonadati</taxon>
        <taxon>Acidobacteriota</taxon>
        <taxon>Holophagae</taxon>
        <taxon>Holophagales</taxon>
        <taxon>Holophagaceae</taxon>
        <taxon>Geothrix</taxon>
    </lineage>
</organism>
<evidence type="ECO:0000313" key="10">
    <source>
        <dbReference type="EMBL" id="GLH70599.1"/>
    </source>
</evidence>
<dbReference type="InterPro" id="IPR003838">
    <property type="entry name" value="ABC3_permease_C"/>
</dbReference>
<dbReference type="EMBL" id="BSDD01000004">
    <property type="protein sequence ID" value="GLH70599.1"/>
    <property type="molecule type" value="Genomic_DNA"/>
</dbReference>
<evidence type="ECO:0000256" key="6">
    <source>
        <dbReference type="ARBA" id="ARBA00023136"/>
    </source>
</evidence>
<evidence type="ECO:0000259" key="9">
    <source>
        <dbReference type="Pfam" id="PF12704"/>
    </source>
</evidence>
<feature type="domain" description="MacB-like periplasmic core" evidence="9">
    <location>
        <begin position="32"/>
        <end position="242"/>
    </location>
</feature>
<feature type="transmembrane region" description="Helical" evidence="7">
    <location>
        <begin position="271"/>
        <end position="296"/>
    </location>
</feature>
<evidence type="ECO:0000256" key="2">
    <source>
        <dbReference type="ARBA" id="ARBA00005236"/>
    </source>
</evidence>
<comment type="caution">
    <text evidence="10">The sequence shown here is derived from an EMBL/GenBank/DDBJ whole genome shotgun (WGS) entry which is preliminary data.</text>
</comment>
<dbReference type="InterPro" id="IPR025857">
    <property type="entry name" value="MacB_PCD"/>
</dbReference>
<keyword evidence="6 7" id="KW-0472">Membrane</keyword>
<evidence type="ECO:0000256" key="1">
    <source>
        <dbReference type="ARBA" id="ARBA00004651"/>
    </source>
</evidence>
<comment type="subcellular location">
    <subcellularLocation>
        <location evidence="1">Cell membrane</location>
        <topology evidence="1">Multi-pass membrane protein</topology>
    </subcellularLocation>
</comment>
<feature type="transmembrane region" description="Helical" evidence="7">
    <location>
        <begin position="324"/>
        <end position="349"/>
    </location>
</feature>
<dbReference type="Proteomes" id="UP001165089">
    <property type="component" value="Unassembled WGS sequence"/>
</dbReference>
<dbReference type="PANTHER" id="PTHR30489">
    <property type="entry name" value="LIPOPROTEIN-RELEASING SYSTEM TRANSMEMBRANE PROTEIN LOLE"/>
    <property type="match status" value="1"/>
</dbReference>
<keyword evidence="11" id="KW-1185">Reference proteome</keyword>
<dbReference type="RefSeq" id="WP_285725977.1">
    <property type="nucleotide sequence ID" value="NZ_BSDD01000004.1"/>
</dbReference>
<dbReference type="PANTHER" id="PTHR30489:SF0">
    <property type="entry name" value="LIPOPROTEIN-RELEASING SYSTEM TRANSMEMBRANE PROTEIN LOLE"/>
    <property type="match status" value="1"/>
</dbReference>
<protein>
    <submittedName>
        <fullName evidence="10">ABC transporter permease</fullName>
    </submittedName>
</protein>
<evidence type="ECO:0000256" key="3">
    <source>
        <dbReference type="ARBA" id="ARBA00022475"/>
    </source>
</evidence>
<keyword evidence="4 7" id="KW-0812">Transmembrane</keyword>
<evidence type="ECO:0000313" key="11">
    <source>
        <dbReference type="Proteomes" id="UP001165089"/>
    </source>
</evidence>
<reference evidence="10 11" key="1">
    <citation type="journal article" date="2023" name="Antonie Van Leeuwenhoek">
        <title>Mesoterricola silvestris gen. nov., sp. nov., Mesoterricola sediminis sp. nov., Geothrix oryzae sp. nov., Geothrix edaphica sp. nov., Geothrix rubra sp. nov., and Geothrix limicola sp. nov., six novel members of Acidobacteriota isolated from soils.</title>
        <authorList>
            <person name="Itoh H."/>
            <person name="Sugisawa Y."/>
            <person name="Mise K."/>
            <person name="Xu Z."/>
            <person name="Kuniyasu M."/>
            <person name="Ushijima N."/>
            <person name="Kawano K."/>
            <person name="Kobayashi E."/>
            <person name="Shiratori Y."/>
            <person name="Masuda Y."/>
            <person name="Senoo K."/>
        </authorList>
    </citation>
    <scope>NUCLEOTIDE SEQUENCE [LARGE SCALE GENOMIC DNA]</scope>
    <source>
        <strain evidence="10 11">Red803</strain>
    </source>
</reference>
<dbReference type="Pfam" id="PF12704">
    <property type="entry name" value="MacB_PCD"/>
    <property type="match status" value="1"/>
</dbReference>
<feature type="transmembrane region" description="Helical" evidence="7">
    <location>
        <begin position="369"/>
        <end position="389"/>
    </location>
</feature>
<sequence>MALFERTVAERYLKTHRKGAFVRIMVRFARGGTALGVFAMVVTLAVMNGFREEIQATLFSATAHFTVFHISGDIPDTEATLKTIRAVPGVKAASPIRIEKGLLRLPGTSAPPEPVVVKAVDPATAHSTSSIFDSVKPGRVEGLKDGEVLLGKELAQKLGVRLGDTVAVAFFRLELGLGGQQPKLAAFRMAGTFQSHSSEYDKGWAIITLADGARIARTENQAEMIEVRARSIDAIGEVKSRVLETLGPAYLATDLRETNKPLFAALTVEKWAFAAVFGLIVLVAAFNVVASLVLLVTEKRRDLGVLLALGATPRQIQRLFELQGLRIGAVGTLWGLCTSVPLCLAADHWKLIKLPAAVYDFITYMPFRLKVSDVVLVAVFPLLVSWLAARYPAKKAAALDPVDALRSE</sequence>
<feature type="domain" description="ABC3 transporter permease C-terminal" evidence="8">
    <location>
        <begin position="276"/>
        <end position="400"/>
    </location>
</feature>
<keyword evidence="3" id="KW-1003">Cell membrane</keyword>
<keyword evidence="5 7" id="KW-1133">Transmembrane helix</keyword>
<dbReference type="InterPro" id="IPR051447">
    <property type="entry name" value="Lipoprotein-release_system"/>
</dbReference>
<accession>A0ABQ5Q731</accession>
<evidence type="ECO:0000256" key="4">
    <source>
        <dbReference type="ARBA" id="ARBA00022692"/>
    </source>
</evidence>
<evidence type="ECO:0000259" key="8">
    <source>
        <dbReference type="Pfam" id="PF02687"/>
    </source>
</evidence>
<dbReference type="Pfam" id="PF02687">
    <property type="entry name" value="FtsX"/>
    <property type="match status" value="1"/>
</dbReference>
<name>A0ABQ5Q731_9BACT</name>
<gene>
    <name evidence="10" type="primary">lolE</name>
    <name evidence="10" type="ORF">GETHPA_21320</name>
</gene>
<feature type="transmembrane region" description="Helical" evidence="7">
    <location>
        <begin position="21"/>
        <end position="47"/>
    </location>
</feature>
<proteinExistence type="inferred from homology"/>